<feature type="region of interest" description="Disordered" evidence="1">
    <location>
        <begin position="1"/>
        <end position="38"/>
    </location>
</feature>
<gene>
    <name evidence="2 4" type="ORF">P152DRAFT_94771</name>
</gene>
<evidence type="ECO:0000313" key="3">
    <source>
        <dbReference type="Proteomes" id="UP000504638"/>
    </source>
</evidence>
<name>A0A6G1FXB5_9PEZI</name>
<protein>
    <submittedName>
        <fullName evidence="2 4">Uncharacterized protein</fullName>
    </submittedName>
</protein>
<feature type="region of interest" description="Disordered" evidence="1">
    <location>
        <begin position="75"/>
        <end position="95"/>
    </location>
</feature>
<reference evidence="2 4" key="1">
    <citation type="submission" date="2020-01" db="EMBL/GenBank/DDBJ databases">
        <authorList>
            <consortium name="DOE Joint Genome Institute"/>
            <person name="Haridas S."/>
            <person name="Albert R."/>
            <person name="Binder M."/>
            <person name="Bloem J."/>
            <person name="Labutti K."/>
            <person name="Salamov A."/>
            <person name="Andreopoulos B."/>
            <person name="Baker S.E."/>
            <person name="Barry K."/>
            <person name="Bills G."/>
            <person name="Bluhm B.H."/>
            <person name="Cannon C."/>
            <person name="Castanera R."/>
            <person name="Culley D.E."/>
            <person name="Daum C."/>
            <person name="Ezra D."/>
            <person name="Gonzalez J.B."/>
            <person name="Henrissat B."/>
            <person name="Kuo A."/>
            <person name="Liang C."/>
            <person name="Lipzen A."/>
            <person name="Lutzoni F."/>
            <person name="Magnuson J."/>
            <person name="Mondo S."/>
            <person name="Nolan M."/>
            <person name="Ohm R."/>
            <person name="Pangilinan J."/>
            <person name="Park H.-J."/>
            <person name="Ramirez L."/>
            <person name="Alfaro M."/>
            <person name="Sun H."/>
            <person name="Tritt A."/>
            <person name="Yoshinaga Y."/>
            <person name="Zwiers L.-H."/>
            <person name="Turgeon B.G."/>
            <person name="Goodwin S.B."/>
            <person name="Spatafora J.W."/>
            <person name="Crous P.W."/>
            <person name="Grigoriev I.V."/>
        </authorList>
    </citation>
    <scope>NUCLEOTIDE SEQUENCE</scope>
    <source>
        <strain evidence="2 4">CBS 781.70</strain>
    </source>
</reference>
<accession>A0A6G1FXB5</accession>
<feature type="compositionally biased region" description="Low complexity" evidence="1">
    <location>
        <begin position="78"/>
        <end position="89"/>
    </location>
</feature>
<evidence type="ECO:0000313" key="2">
    <source>
        <dbReference type="EMBL" id="KAF1810320.1"/>
    </source>
</evidence>
<feature type="compositionally biased region" description="Basic residues" evidence="1">
    <location>
        <begin position="1"/>
        <end position="15"/>
    </location>
</feature>
<dbReference type="EMBL" id="ML975166">
    <property type="protein sequence ID" value="KAF1810320.1"/>
    <property type="molecule type" value="Genomic_DNA"/>
</dbReference>
<dbReference type="GeneID" id="54423942"/>
<reference evidence="4" key="3">
    <citation type="submission" date="2025-04" db="UniProtKB">
        <authorList>
            <consortium name="RefSeq"/>
        </authorList>
    </citation>
    <scope>IDENTIFICATION</scope>
    <source>
        <strain evidence="4">CBS 781.70</strain>
    </source>
</reference>
<proteinExistence type="predicted"/>
<sequence length="118" mass="13100">MHRPRRLPRRTRGQSKTKSCQLTSTPSPSHQGRWSYRSGSIGRSSLLVHSTSGSVCKSRGQGRRDSSAGISCTSCAYTSTPPSTKASPSCNDSSSMSWMRDFPPVWKCFDPFWKRDPV</sequence>
<keyword evidence="3" id="KW-1185">Reference proteome</keyword>
<dbReference type="Proteomes" id="UP000504638">
    <property type="component" value="Unplaced"/>
</dbReference>
<evidence type="ECO:0000313" key="4">
    <source>
        <dbReference type="RefSeq" id="XP_033531951.1"/>
    </source>
</evidence>
<organism evidence="2">
    <name type="scientific">Eremomyces bilateralis CBS 781.70</name>
    <dbReference type="NCBI Taxonomy" id="1392243"/>
    <lineage>
        <taxon>Eukaryota</taxon>
        <taxon>Fungi</taxon>
        <taxon>Dikarya</taxon>
        <taxon>Ascomycota</taxon>
        <taxon>Pezizomycotina</taxon>
        <taxon>Dothideomycetes</taxon>
        <taxon>Dothideomycetes incertae sedis</taxon>
        <taxon>Eremomycetales</taxon>
        <taxon>Eremomycetaceae</taxon>
        <taxon>Eremomyces</taxon>
    </lineage>
</organism>
<dbReference type="RefSeq" id="XP_033531951.1">
    <property type="nucleotide sequence ID" value="XM_033683372.1"/>
</dbReference>
<evidence type="ECO:0000256" key="1">
    <source>
        <dbReference type="SAM" id="MobiDB-lite"/>
    </source>
</evidence>
<dbReference type="AlphaFoldDB" id="A0A6G1FXB5"/>
<feature type="compositionally biased region" description="Polar residues" evidence="1">
    <location>
        <begin position="16"/>
        <end position="38"/>
    </location>
</feature>
<reference evidence="4" key="2">
    <citation type="submission" date="2020-04" db="EMBL/GenBank/DDBJ databases">
        <authorList>
            <consortium name="NCBI Genome Project"/>
        </authorList>
    </citation>
    <scope>NUCLEOTIDE SEQUENCE</scope>
    <source>
        <strain evidence="4">CBS 781.70</strain>
    </source>
</reference>